<protein>
    <submittedName>
        <fullName evidence="1">Uncharacterized protein</fullName>
    </submittedName>
</protein>
<gene>
    <name evidence="1" type="ORF">TGEB3V08_LOCUS4635</name>
</gene>
<sequence length="65" mass="7334">MFVIKHKKGITHKIDWTDNDSDIGAISEMGKPWPANVFNPSCGSRELTNLQQAFGQIENWQTSKS</sequence>
<proteinExistence type="predicted"/>
<reference evidence="1" key="1">
    <citation type="submission" date="2020-11" db="EMBL/GenBank/DDBJ databases">
        <authorList>
            <person name="Tran Van P."/>
        </authorList>
    </citation>
    <scope>NUCLEOTIDE SEQUENCE</scope>
</reference>
<accession>A0A7R9PKT5</accession>
<dbReference type="AlphaFoldDB" id="A0A7R9PKT5"/>
<organism evidence="1">
    <name type="scientific">Timema genevievae</name>
    <name type="common">Walking stick</name>
    <dbReference type="NCBI Taxonomy" id="629358"/>
    <lineage>
        <taxon>Eukaryota</taxon>
        <taxon>Metazoa</taxon>
        <taxon>Ecdysozoa</taxon>
        <taxon>Arthropoda</taxon>
        <taxon>Hexapoda</taxon>
        <taxon>Insecta</taxon>
        <taxon>Pterygota</taxon>
        <taxon>Neoptera</taxon>
        <taxon>Polyneoptera</taxon>
        <taxon>Phasmatodea</taxon>
        <taxon>Timematodea</taxon>
        <taxon>Timematoidea</taxon>
        <taxon>Timematidae</taxon>
        <taxon>Timema</taxon>
    </lineage>
</organism>
<evidence type="ECO:0000313" key="1">
    <source>
        <dbReference type="EMBL" id="CAD7591667.1"/>
    </source>
</evidence>
<dbReference type="EMBL" id="OE840617">
    <property type="protein sequence ID" value="CAD7591667.1"/>
    <property type="molecule type" value="Genomic_DNA"/>
</dbReference>
<name>A0A7R9PKT5_TIMGE</name>